<dbReference type="FunFam" id="3.30.1490.20:FF:000003">
    <property type="entry name" value="acetyl-CoA carboxylase isoform X1"/>
    <property type="match status" value="1"/>
</dbReference>
<evidence type="ECO:0000256" key="2">
    <source>
        <dbReference type="ARBA" id="ARBA00001946"/>
    </source>
</evidence>
<protein>
    <recommendedName>
        <fullName evidence="4">biotin carboxylase</fullName>
        <ecNumber evidence="4">6.3.4.14</ecNumber>
    </recommendedName>
</protein>
<comment type="catalytic activity">
    <reaction evidence="10">
        <text>N(6)-biotinyl-L-lysyl-[protein] + hydrogencarbonate + ATP = N(6)-carboxybiotinyl-L-lysyl-[protein] + ADP + phosphate + H(+)</text>
        <dbReference type="Rhea" id="RHEA:13501"/>
        <dbReference type="Rhea" id="RHEA-COMP:10505"/>
        <dbReference type="Rhea" id="RHEA-COMP:10506"/>
        <dbReference type="ChEBI" id="CHEBI:15378"/>
        <dbReference type="ChEBI" id="CHEBI:17544"/>
        <dbReference type="ChEBI" id="CHEBI:30616"/>
        <dbReference type="ChEBI" id="CHEBI:43474"/>
        <dbReference type="ChEBI" id="CHEBI:83144"/>
        <dbReference type="ChEBI" id="CHEBI:83145"/>
        <dbReference type="ChEBI" id="CHEBI:456216"/>
        <dbReference type="EC" id="6.3.4.14"/>
    </reaction>
</comment>
<dbReference type="KEGG" id="wci:WS105_0558"/>
<dbReference type="AlphaFoldDB" id="A0A075TZ48"/>
<reference evidence="14 15" key="1">
    <citation type="journal article" date="2014" name="Genome Announc.">
        <title>Complete Genome Sequences of Fish Pathogenic Weissella ceti Strains WS74 and WS105.</title>
        <authorList>
            <person name="Figueiredo H.C."/>
            <person name="Leal C.A."/>
            <person name="Dorella F.A."/>
            <person name="Carvalho A.F."/>
            <person name="Soares S.C."/>
            <person name="Pereira F.L."/>
            <person name="Azevedo V.A."/>
        </authorList>
    </citation>
    <scope>NUCLEOTIDE SEQUENCE [LARGE SCALE GENOMIC DNA]</scope>
    <source>
        <strain evidence="14 15">WS74</strain>
    </source>
</reference>
<dbReference type="STRING" id="759620.WS105_0558"/>
<keyword evidence="7 11" id="KW-0067">ATP-binding</keyword>
<dbReference type="InterPro" id="IPR011764">
    <property type="entry name" value="Biotin_carboxylation_dom"/>
</dbReference>
<sequence length="456" mass="49457">MFKKVLVANRGEIAVRIIRTLKEMGIASVAIYSTADEHALHVQLADEAVAVGGPQPQDSYLNMQNILSAALMTGSEAIHPGYGFLAENELFAEMVTSVGIKWIGPSAEVIALMGNKANARAAMQDAQVPVIPGSTGTVATPADAQAIAAEIGYPVLLKAAAGGGGKGIRVVQTADALTDAFLAGQREAQAAFGDGSMYVEKVLTNVRHIEMQVCRDQAGQAVYFPERNCSLQRHKQKLIEESPATGITTDMRQELGQIALNAVEAIDYENTGTLEFLQDDTGAFYFLEMNTRIQVEHPVTELVTGVDLIRLQIEVAAGQALPMTQDDIQVHGHAIEVRINAEQPEKGFRPSAGPIDTLYLPTGGPNVRFDTALYPGDKVQPYYDAMVLKVLAWAPTRELALIRMRRLLDEVTIGGLQTNVAFQRWLLDDPKVQTGQFNIAYVEADVMPRWQATLTS</sequence>
<evidence type="ECO:0000256" key="7">
    <source>
        <dbReference type="ARBA" id="ARBA00022840"/>
    </source>
</evidence>
<keyword evidence="9" id="KW-0092">Biotin</keyword>
<keyword evidence="15" id="KW-1185">Reference proteome</keyword>
<evidence type="ECO:0000256" key="8">
    <source>
        <dbReference type="ARBA" id="ARBA00023211"/>
    </source>
</evidence>
<dbReference type="SUPFAM" id="SSF56059">
    <property type="entry name" value="Glutathione synthetase ATP-binding domain-like"/>
    <property type="match status" value="1"/>
</dbReference>
<accession>A0A075TZ48</accession>
<dbReference type="InterPro" id="IPR013815">
    <property type="entry name" value="ATP_grasp_subdomain_1"/>
</dbReference>
<keyword evidence="5" id="KW-0436">Ligase</keyword>
<dbReference type="Gene3D" id="3.40.50.20">
    <property type="match status" value="1"/>
</dbReference>
<evidence type="ECO:0000259" key="12">
    <source>
        <dbReference type="PROSITE" id="PS50975"/>
    </source>
</evidence>
<evidence type="ECO:0000313" key="15">
    <source>
        <dbReference type="Proteomes" id="UP000029079"/>
    </source>
</evidence>
<dbReference type="PANTHER" id="PTHR48095">
    <property type="entry name" value="PYRUVATE CARBOXYLASE SUBUNIT A"/>
    <property type="match status" value="1"/>
</dbReference>
<evidence type="ECO:0000256" key="4">
    <source>
        <dbReference type="ARBA" id="ARBA00013263"/>
    </source>
</evidence>
<dbReference type="EMBL" id="CP009223">
    <property type="protein sequence ID" value="AIM62813.1"/>
    <property type="molecule type" value="Genomic_DNA"/>
</dbReference>
<dbReference type="SMART" id="SM00878">
    <property type="entry name" value="Biotin_carb_C"/>
    <property type="match status" value="1"/>
</dbReference>
<dbReference type="InterPro" id="IPR011761">
    <property type="entry name" value="ATP-grasp"/>
</dbReference>
<dbReference type="RefSeq" id="WP_009765341.1">
    <property type="nucleotide sequence ID" value="NZ_CP009223.1"/>
</dbReference>
<feature type="domain" description="ATP-grasp" evidence="12">
    <location>
        <begin position="120"/>
        <end position="317"/>
    </location>
</feature>
<evidence type="ECO:0000256" key="10">
    <source>
        <dbReference type="ARBA" id="ARBA00048600"/>
    </source>
</evidence>
<evidence type="ECO:0000256" key="3">
    <source>
        <dbReference type="ARBA" id="ARBA00003761"/>
    </source>
</evidence>
<dbReference type="FunFam" id="3.40.50.20:FF:000010">
    <property type="entry name" value="Propionyl-CoA carboxylase subunit alpha"/>
    <property type="match status" value="1"/>
</dbReference>
<dbReference type="GO" id="GO:0004075">
    <property type="term" value="F:biotin carboxylase activity"/>
    <property type="evidence" value="ECO:0007669"/>
    <property type="project" value="UniProtKB-EC"/>
</dbReference>
<evidence type="ECO:0000256" key="1">
    <source>
        <dbReference type="ARBA" id="ARBA00001936"/>
    </source>
</evidence>
<dbReference type="PROSITE" id="PS50975">
    <property type="entry name" value="ATP_GRASP"/>
    <property type="match status" value="1"/>
</dbReference>
<dbReference type="OrthoDB" id="9807469at2"/>
<gene>
    <name evidence="14" type="ORF">WS74_0561</name>
</gene>
<dbReference type="Gene3D" id="3.30.1490.20">
    <property type="entry name" value="ATP-grasp fold, A domain"/>
    <property type="match status" value="1"/>
</dbReference>
<evidence type="ECO:0000256" key="6">
    <source>
        <dbReference type="ARBA" id="ARBA00022741"/>
    </source>
</evidence>
<dbReference type="Gene3D" id="3.30.470.20">
    <property type="entry name" value="ATP-grasp fold, B domain"/>
    <property type="match status" value="1"/>
</dbReference>
<dbReference type="PATRIC" id="fig|759620.7.peg.542"/>
<comment type="cofactor">
    <cofactor evidence="1">
        <name>Mn(2+)</name>
        <dbReference type="ChEBI" id="CHEBI:29035"/>
    </cofactor>
</comment>
<dbReference type="SUPFAM" id="SSF51246">
    <property type="entry name" value="Rudiment single hybrid motif"/>
    <property type="match status" value="1"/>
</dbReference>
<dbReference type="InterPro" id="IPR005481">
    <property type="entry name" value="BC-like_N"/>
</dbReference>
<dbReference type="PROSITE" id="PS00867">
    <property type="entry name" value="CPSASE_2"/>
    <property type="match status" value="1"/>
</dbReference>
<dbReference type="PROSITE" id="PS50979">
    <property type="entry name" value="BC"/>
    <property type="match status" value="1"/>
</dbReference>
<organism evidence="14 15">
    <name type="scientific">Weissella ceti</name>
    <dbReference type="NCBI Taxonomy" id="759620"/>
    <lineage>
        <taxon>Bacteria</taxon>
        <taxon>Bacillati</taxon>
        <taxon>Bacillota</taxon>
        <taxon>Bacilli</taxon>
        <taxon>Lactobacillales</taxon>
        <taxon>Lactobacillaceae</taxon>
        <taxon>Weissella</taxon>
    </lineage>
</organism>
<comment type="cofactor">
    <cofactor evidence="2">
        <name>Mg(2+)</name>
        <dbReference type="ChEBI" id="CHEBI:18420"/>
    </cofactor>
</comment>
<dbReference type="KEGG" id="wct:WS74_0561"/>
<proteinExistence type="predicted"/>
<dbReference type="Proteomes" id="UP000029079">
    <property type="component" value="Chromosome"/>
</dbReference>
<keyword evidence="6 11" id="KW-0547">Nucleotide-binding</keyword>
<dbReference type="EC" id="6.3.4.14" evidence="4"/>
<evidence type="ECO:0000313" key="14">
    <source>
        <dbReference type="EMBL" id="AIM62813.1"/>
    </source>
</evidence>
<evidence type="ECO:0000256" key="11">
    <source>
        <dbReference type="PROSITE-ProRule" id="PRU00409"/>
    </source>
</evidence>
<dbReference type="InterPro" id="IPR005482">
    <property type="entry name" value="Biotin_COase_C"/>
</dbReference>
<dbReference type="SUPFAM" id="SSF52440">
    <property type="entry name" value="PreATP-grasp domain"/>
    <property type="match status" value="1"/>
</dbReference>
<evidence type="ECO:0000256" key="5">
    <source>
        <dbReference type="ARBA" id="ARBA00022598"/>
    </source>
</evidence>
<dbReference type="Pfam" id="PF00289">
    <property type="entry name" value="Biotin_carb_N"/>
    <property type="match status" value="1"/>
</dbReference>
<dbReference type="InterPro" id="IPR051602">
    <property type="entry name" value="ACC_Biotin_Carboxylase"/>
</dbReference>
<name>A0A075TZ48_9LACO</name>
<dbReference type="PANTHER" id="PTHR48095:SF2">
    <property type="entry name" value="BIOTIN CARBOXYLASE, CHLOROPLASTIC"/>
    <property type="match status" value="1"/>
</dbReference>
<dbReference type="InterPro" id="IPR016185">
    <property type="entry name" value="PreATP-grasp_dom_sf"/>
</dbReference>
<dbReference type="PROSITE" id="PS00866">
    <property type="entry name" value="CPSASE_1"/>
    <property type="match status" value="1"/>
</dbReference>
<dbReference type="NCBIfam" id="NF006367">
    <property type="entry name" value="PRK08591.1"/>
    <property type="match status" value="1"/>
</dbReference>
<dbReference type="InterPro" id="IPR005479">
    <property type="entry name" value="CPAse_ATP-bd"/>
</dbReference>
<comment type="function">
    <text evidence="3">This protein is a component of the acetyl coenzyme A carboxylase complex; first, biotin carboxylase catalyzes the carboxylation of the carrier protein and then the transcarboxylase transfers the carboxyl group to form malonyl-CoA.</text>
</comment>
<reference evidence="15" key="2">
    <citation type="submission" date="2014-08" db="EMBL/GenBank/DDBJ databases">
        <title>Complete genome of Weissella ceti strain WS74 isolated from diseased rainbow trout in Brazil.</title>
        <authorList>
            <person name="Figueiredo H.C.P."/>
            <person name="Leal C.A.G."/>
            <person name="Pereira F.L."/>
            <person name="Soares S.C."/>
            <person name="Dorella F.A."/>
            <person name="Carvalho A.F."/>
            <person name="Azevedo V.A.C."/>
        </authorList>
    </citation>
    <scope>NUCLEOTIDE SEQUENCE [LARGE SCALE GENOMIC DNA]</scope>
    <source>
        <strain evidence="15">WS74</strain>
    </source>
</reference>
<dbReference type="GO" id="GO:0005524">
    <property type="term" value="F:ATP binding"/>
    <property type="evidence" value="ECO:0007669"/>
    <property type="project" value="UniProtKB-UniRule"/>
</dbReference>
<dbReference type="KEGG" id="wce:WS08_0561"/>
<dbReference type="InterPro" id="IPR011054">
    <property type="entry name" value="Rudment_hybrid_motif"/>
</dbReference>
<feature type="domain" description="Biotin carboxylation" evidence="13">
    <location>
        <begin position="1"/>
        <end position="447"/>
    </location>
</feature>
<dbReference type="Pfam" id="PF02786">
    <property type="entry name" value="CPSase_L_D2"/>
    <property type="match status" value="1"/>
</dbReference>
<dbReference type="Pfam" id="PF02785">
    <property type="entry name" value="Biotin_carb_C"/>
    <property type="match status" value="1"/>
</dbReference>
<dbReference type="GO" id="GO:0046872">
    <property type="term" value="F:metal ion binding"/>
    <property type="evidence" value="ECO:0007669"/>
    <property type="project" value="InterPro"/>
</dbReference>
<keyword evidence="8" id="KW-0464">Manganese</keyword>
<evidence type="ECO:0000256" key="9">
    <source>
        <dbReference type="ARBA" id="ARBA00023267"/>
    </source>
</evidence>
<evidence type="ECO:0000259" key="13">
    <source>
        <dbReference type="PROSITE" id="PS50979"/>
    </source>
</evidence>